<dbReference type="EMBL" id="BGZN01000003">
    <property type="protein sequence ID" value="GBR72862.1"/>
    <property type="molecule type" value="Genomic_DNA"/>
</dbReference>
<name>A0A388T8J5_TERA1</name>
<feature type="active site" evidence="1">
    <location>
        <position position="205"/>
    </location>
</feature>
<evidence type="ECO:0000313" key="4">
    <source>
        <dbReference type="EMBL" id="GBR72862.1"/>
    </source>
</evidence>
<dbReference type="PANTHER" id="PTHR13504:SF33">
    <property type="entry name" value="FIC FAMILY PROTEIN"/>
    <property type="match status" value="1"/>
</dbReference>
<dbReference type="SUPFAM" id="SSF140931">
    <property type="entry name" value="Fic-like"/>
    <property type="match status" value="1"/>
</dbReference>
<dbReference type="PROSITE" id="PS51459">
    <property type="entry name" value="FIDO"/>
    <property type="match status" value="1"/>
</dbReference>
<dbReference type="AlphaFoldDB" id="A0A388T8J5"/>
<reference evidence="4 5" key="1">
    <citation type="journal article" date="2019" name="ISME J.">
        <title>Genome analyses of uncultured TG2/ZB3 bacteria in 'Margulisbacteria' specifically attached to ectosymbiotic spirochetes of protists in the termite gut.</title>
        <authorList>
            <person name="Utami Y.D."/>
            <person name="Kuwahara H."/>
            <person name="Igai K."/>
            <person name="Murakami T."/>
            <person name="Sugaya K."/>
            <person name="Morikawa T."/>
            <person name="Nagura Y."/>
            <person name="Yuki M."/>
            <person name="Deevong P."/>
            <person name="Inoue T."/>
            <person name="Kihara K."/>
            <person name="Lo N."/>
            <person name="Yamada A."/>
            <person name="Ohkuma M."/>
            <person name="Hongoh Y."/>
        </authorList>
    </citation>
    <scope>NUCLEOTIDE SEQUENCE [LARGE SCALE GENOMIC DNA]</scope>
    <source>
        <strain evidence="4">NkOx7-01</strain>
    </source>
</reference>
<keyword evidence="2" id="KW-0547">Nucleotide-binding</keyword>
<dbReference type="Pfam" id="PF13776">
    <property type="entry name" value="DUF4172"/>
    <property type="match status" value="1"/>
</dbReference>
<evidence type="ECO:0000256" key="1">
    <source>
        <dbReference type="PIRSR" id="PIRSR640198-1"/>
    </source>
</evidence>
<feature type="binding site" evidence="2">
    <location>
        <begin position="209"/>
        <end position="216"/>
    </location>
    <ligand>
        <name>ATP</name>
        <dbReference type="ChEBI" id="CHEBI:30616"/>
    </ligand>
</feature>
<keyword evidence="5" id="KW-1185">Reference proteome</keyword>
<proteinExistence type="predicted"/>
<feature type="domain" description="Fido" evidence="3">
    <location>
        <begin position="115"/>
        <end position="270"/>
    </location>
</feature>
<feature type="binding site" evidence="2">
    <location>
        <begin position="247"/>
        <end position="248"/>
    </location>
    <ligand>
        <name>ATP</name>
        <dbReference type="ChEBI" id="CHEBI:30616"/>
    </ligand>
</feature>
<sequence length="370" mass="42104">MRRYIWQNKNWQNFRPAGQELAELVAQARFLQGQLLGKISALNLRLQTEAQGELLLAETLQTAKIESLELNIESVRSSVAARLGLPQGFGRPIDRSVDGLVEVLLDAVRQHAQPLTLARLNGWHAALFPTGFSGLRRISAGAPRQVGMQVVSGYLGHEKIHYEAPPAKQVKKELAVFFKWFKQSAGQSNGLLRAADAHFKFITIHPYDDGNGRLARVITDLAMAQDENATFRAYSLSAQIMRERQAYYQILENTQRGTQRLDDWREWFLKMFYNALQNSQEIISAAFRKAAFWNTIQDTVLNSRQRKVIQKMLDLGKFEGGLTTRKYTAMTKTSPATSAREIAYLYRQKILKQFGQGRSVRYELNLPRLS</sequence>
<evidence type="ECO:0000313" key="5">
    <source>
        <dbReference type="Proteomes" id="UP000269352"/>
    </source>
</evidence>
<dbReference type="InterPro" id="IPR036597">
    <property type="entry name" value="Fido-like_dom_sf"/>
</dbReference>
<gene>
    <name evidence="4" type="primary">fic</name>
    <name evidence="4" type="ORF">NO1_0319</name>
</gene>
<protein>
    <submittedName>
        <fullName evidence="4">Cell filamentation protein Fic</fullName>
    </submittedName>
</protein>
<evidence type="ECO:0000256" key="2">
    <source>
        <dbReference type="PIRSR" id="PIRSR640198-2"/>
    </source>
</evidence>
<accession>A0A388T8J5</accession>
<dbReference type="InterPro" id="IPR025230">
    <property type="entry name" value="DUF4172"/>
</dbReference>
<dbReference type="Pfam" id="PF02661">
    <property type="entry name" value="Fic"/>
    <property type="match status" value="1"/>
</dbReference>
<organism evidence="4 5">
    <name type="scientific">Termititenax aidoneus</name>
    <dbReference type="NCBI Taxonomy" id="2218524"/>
    <lineage>
        <taxon>Bacteria</taxon>
        <taxon>Bacillati</taxon>
        <taxon>Candidatus Margulisiibacteriota</taxon>
        <taxon>Candidatus Termititenacia</taxon>
        <taxon>Candidatus Termititenacales</taxon>
        <taxon>Candidatus Termititenacaceae</taxon>
        <taxon>Candidatus Termititenax</taxon>
    </lineage>
</organism>
<comment type="caution">
    <text evidence="4">The sequence shown here is derived from an EMBL/GenBank/DDBJ whole genome shotgun (WGS) entry which is preliminary data.</text>
</comment>
<dbReference type="Gene3D" id="1.10.3290.10">
    <property type="entry name" value="Fido-like domain"/>
    <property type="match status" value="1"/>
</dbReference>
<dbReference type="InterPro" id="IPR003812">
    <property type="entry name" value="Fido"/>
</dbReference>
<dbReference type="PANTHER" id="PTHR13504">
    <property type="entry name" value="FIDO DOMAIN-CONTAINING PROTEIN DDB_G0283145"/>
    <property type="match status" value="1"/>
</dbReference>
<evidence type="ECO:0000259" key="3">
    <source>
        <dbReference type="PROSITE" id="PS51459"/>
    </source>
</evidence>
<keyword evidence="2" id="KW-0067">ATP-binding</keyword>
<dbReference type="Gene3D" id="1.10.10.10">
    <property type="entry name" value="Winged helix-like DNA-binding domain superfamily/Winged helix DNA-binding domain"/>
    <property type="match status" value="1"/>
</dbReference>
<dbReference type="Proteomes" id="UP000269352">
    <property type="component" value="Unassembled WGS sequence"/>
</dbReference>
<dbReference type="GO" id="GO:0005524">
    <property type="term" value="F:ATP binding"/>
    <property type="evidence" value="ECO:0007669"/>
    <property type="project" value="UniProtKB-KW"/>
</dbReference>
<dbReference type="InterPro" id="IPR036388">
    <property type="entry name" value="WH-like_DNA-bd_sf"/>
</dbReference>
<dbReference type="InterPro" id="IPR040198">
    <property type="entry name" value="Fido_containing"/>
</dbReference>